<gene>
    <name evidence="3" type="ORF">EJ05DRAFT_541073</name>
</gene>
<feature type="region of interest" description="Disordered" evidence="1">
    <location>
        <begin position="227"/>
        <end position="279"/>
    </location>
</feature>
<dbReference type="Pfam" id="PF24494">
    <property type="entry name" value="DUF7587"/>
    <property type="match status" value="1"/>
</dbReference>
<dbReference type="Proteomes" id="UP000799437">
    <property type="component" value="Unassembled WGS sequence"/>
</dbReference>
<protein>
    <recommendedName>
        <fullName evidence="2">DUF7587 domain-containing protein</fullName>
    </recommendedName>
</protein>
<dbReference type="AlphaFoldDB" id="A0A6A6VXR0"/>
<dbReference type="GeneID" id="54490694"/>
<keyword evidence="4" id="KW-1185">Reference proteome</keyword>
<dbReference type="InterPro" id="IPR056009">
    <property type="entry name" value="DUF7587"/>
</dbReference>
<evidence type="ECO:0000259" key="2">
    <source>
        <dbReference type="Pfam" id="PF24494"/>
    </source>
</evidence>
<dbReference type="RefSeq" id="XP_033596925.1">
    <property type="nucleotide sequence ID" value="XM_033749640.1"/>
</dbReference>
<accession>A0A6A6VXR0</accession>
<sequence>MTVVWEDAGTAGRYRVQIMVPQRSNSLSNQVSELSLKRRRHVSPDVVIYESPQTDPKWRDEYTQFGGLDDVDLPRRKLLFMPGDDLHSLTNAKPRRWTYKERVYLCVMYRYFANDFDDITLVFNKCFKSVVERRVLKSQYISELRWYGYDRAWVQVNRDTAFANIGEKWEAVIEELEACAAMCSVELVPRSIDPPDLFAKEAKPRSPGTIKRLRQLKKLSKVPISLSDDEEEDGYDESTHSPTSDASLLVVTPSTLPSSQASQSPESPLSSPADSVASPFQHLDRPRFTFRCDHATSGTIRDARGLIGGEFDTWPNLERKTWPTADDICLQDQVIRHIWRSDSSRPYSTLVSTSTSLLELFRRAVPNIETATISVIEYAKIANHTYHAESLIRRLKPTGNFIGMHYKGTCEYLTYSYIPNGAIVHEFKFADLQNRLVHAGYGAAILERVVGKHVSTVKRQMFESPIPADNRGAGLIGIIASFFGVTADSDSDYVQLIVVLLMDALVIEFAIEPTEVEIDSIVQHFVSELLRQPDGNFAPLDDSHFHTLKSGFILGLVQGHQKLKIEKHIQVEHTICMCNCTSDESLLAITSTGDYRRSGFIKLA</sequence>
<organism evidence="3 4">
    <name type="scientific">Pseudovirgaria hyperparasitica</name>
    <dbReference type="NCBI Taxonomy" id="470096"/>
    <lineage>
        <taxon>Eukaryota</taxon>
        <taxon>Fungi</taxon>
        <taxon>Dikarya</taxon>
        <taxon>Ascomycota</taxon>
        <taxon>Pezizomycotina</taxon>
        <taxon>Dothideomycetes</taxon>
        <taxon>Dothideomycetes incertae sedis</taxon>
        <taxon>Acrospermales</taxon>
        <taxon>Acrospermaceae</taxon>
        <taxon>Pseudovirgaria</taxon>
    </lineage>
</organism>
<feature type="domain" description="DUF7587" evidence="2">
    <location>
        <begin position="285"/>
        <end position="432"/>
    </location>
</feature>
<evidence type="ECO:0000256" key="1">
    <source>
        <dbReference type="SAM" id="MobiDB-lite"/>
    </source>
</evidence>
<feature type="compositionally biased region" description="Acidic residues" evidence="1">
    <location>
        <begin position="227"/>
        <end position="236"/>
    </location>
</feature>
<proteinExistence type="predicted"/>
<reference evidence="3" key="1">
    <citation type="journal article" date="2020" name="Stud. Mycol.">
        <title>101 Dothideomycetes genomes: a test case for predicting lifestyles and emergence of pathogens.</title>
        <authorList>
            <person name="Haridas S."/>
            <person name="Albert R."/>
            <person name="Binder M."/>
            <person name="Bloem J."/>
            <person name="Labutti K."/>
            <person name="Salamov A."/>
            <person name="Andreopoulos B."/>
            <person name="Baker S."/>
            <person name="Barry K."/>
            <person name="Bills G."/>
            <person name="Bluhm B."/>
            <person name="Cannon C."/>
            <person name="Castanera R."/>
            <person name="Culley D."/>
            <person name="Daum C."/>
            <person name="Ezra D."/>
            <person name="Gonzalez J."/>
            <person name="Henrissat B."/>
            <person name="Kuo A."/>
            <person name="Liang C."/>
            <person name="Lipzen A."/>
            <person name="Lutzoni F."/>
            <person name="Magnuson J."/>
            <person name="Mondo S."/>
            <person name="Nolan M."/>
            <person name="Ohm R."/>
            <person name="Pangilinan J."/>
            <person name="Park H.-J."/>
            <person name="Ramirez L."/>
            <person name="Alfaro M."/>
            <person name="Sun H."/>
            <person name="Tritt A."/>
            <person name="Yoshinaga Y."/>
            <person name="Zwiers L.-H."/>
            <person name="Turgeon B."/>
            <person name="Goodwin S."/>
            <person name="Spatafora J."/>
            <person name="Crous P."/>
            <person name="Grigoriev I."/>
        </authorList>
    </citation>
    <scope>NUCLEOTIDE SEQUENCE</scope>
    <source>
        <strain evidence="3">CBS 121739</strain>
    </source>
</reference>
<name>A0A6A6VXR0_9PEZI</name>
<dbReference type="OrthoDB" id="3798037at2759"/>
<feature type="compositionally biased region" description="Low complexity" evidence="1">
    <location>
        <begin position="256"/>
        <end position="273"/>
    </location>
</feature>
<evidence type="ECO:0000313" key="3">
    <source>
        <dbReference type="EMBL" id="KAF2754474.1"/>
    </source>
</evidence>
<evidence type="ECO:0000313" key="4">
    <source>
        <dbReference type="Proteomes" id="UP000799437"/>
    </source>
</evidence>
<dbReference type="EMBL" id="ML996580">
    <property type="protein sequence ID" value="KAF2754474.1"/>
    <property type="molecule type" value="Genomic_DNA"/>
</dbReference>